<dbReference type="PROSITE" id="PS50949">
    <property type="entry name" value="HTH_GNTR"/>
    <property type="match status" value="1"/>
</dbReference>
<dbReference type="Proteomes" id="UP001148313">
    <property type="component" value="Unassembled WGS sequence"/>
</dbReference>
<evidence type="ECO:0000256" key="2">
    <source>
        <dbReference type="ARBA" id="ARBA00023125"/>
    </source>
</evidence>
<evidence type="ECO:0000256" key="1">
    <source>
        <dbReference type="ARBA" id="ARBA00023015"/>
    </source>
</evidence>
<dbReference type="CDD" id="cd07377">
    <property type="entry name" value="WHTH_GntR"/>
    <property type="match status" value="1"/>
</dbReference>
<accession>A0ABT4VQ37</accession>
<dbReference type="SUPFAM" id="SSF64288">
    <property type="entry name" value="Chorismate lyase-like"/>
    <property type="match status" value="1"/>
</dbReference>
<organism evidence="5 6">
    <name type="scientific">Hoeflea poritis</name>
    <dbReference type="NCBI Taxonomy" id="2993659"/>
    <lineage>
        <taxon>Bacteria</taxon>
        <taxon>Pseudomonadati</taxon>
        <taxon>Pseudomonadota</taxon>
        <taxon>Alphaproteobacteria</taxon>
        <taxon>Hyphomicrobiales</taxon>
        <taxon>Rhizobiaceae</taxon>
        <taxon>Hoeflea</taxon>
    </lineage>
</organism>
<dbReference type="InterPro" id="IPR050679">
    <property type="entry name" value="Bact_HTH_transcr_reg"/>
</dbReference>
<dbReference type="SUPFAM" id="SSF46785">
    <property type="entry name" value="Winged helix' DNA-binding domain"/>
    <property type="match status" value="1"/>
</dbReference>
<comment type="caution">
    <text evidence="5">The sequence shown here is derived from an EMBL/GenBank/DDBJ whole genome shotgun (WGS) entry which is preliminary data.</text>
</comment>
<dbReference type="EMBL" id="JAPJZH010000009">
    <property type="protein sequence ID" value="MDA4846830.1"/>
    <property type="molecule type" value="Genomic_DNA"/>
</dbReference>
<keyword evidence="1" id="KW-0805">Transcription regulation</keyword>
<dbReference type="InterPro" id="IPR011663">
    <property type="entry name" value="UTRA"/>
</dbReference>
<dbReference type="Pfam" id="PF00392">
    <property type="entry name" value="GntR"/>
    <property type="match status" value="1"/>
</dbReference>
<proteinExistence type="predicted"/>
<feature type="domain" description="HTH gntR-type" evidence="4">
    <location>
        <begin position="20"/>
        <end position="88"/>
    </location>
</feature>
<keyword evidence="6" id="KW-1185">Reference proteome</keyword>
<dbReference type="NCBIfam" id="TIGR02325">
    <property type="entry name" value="C_P_lyase_phnF"/>
    <property type="match status" value="1"/>
</dbReference>
<evidence type="ECO:0000313" key="5">
    <source>
        <dbReference type="EMBL" id="MDA4846830.1"/>
    </source>
</evidence>
<sequence length="266" mass="29447">MSLDDIAKTETAGNGGAADTSRWLRIYRALRSEILSDDLPSGSQLPSEKQLCERFAVTRMTVRRALQALQQEGMLTARKGVGVFVRRAPPCYQITDGNRFVDNITADGDTVETQTLSIIRERVLAASAASLKVPRGSRVIAVTRLRLINNEPTFLNCKQLPAALFPQFDAVYARRQSVDDVYRHHGIESYRRRETRITGGFATEEEARILGLPVGAPLLRSRSVNEDDTGTRIEYSNGCWPLTAVEFVFPGPSENLQISRHGGVQG</sequence>
<dbReference type="Gene3D" id="1.10.10.10">
    <property type="entry name" value="Winged helix-like DNA-binding domain superfamily/Winged helix DNA-binding domain"/>
    <property type="match status" value="1"/>
</dbReference>
<dbReference type="PANTHER" id="PTHR44846">
    <property type="entry name" value="MANNOSYL-D-GLYCERATE TRANSPORT/METABOLISM SYSTEM REPRESSOR MNGR-RELATED"/>
    <property type="match status" value="1"/>
</dbReference>
<reference evidence="5" key="1">
    <citation type="submission" date="2022-11" db="EMBL/GenBank/DDBJ databases">
        <title>Hoeflea poritis sp. nov., isolated from scleractinian coral Porites lutea.</title>
        <authorList>
            <person name="Zhang G."/>
            <person name="Wei Q."/>
            <person name="Cai L."/>
        </authorList>
    </citation>
    <scope>NUCLEOTIDE SEQUENCE</scope>
    <source>
        <strain evidence="5">E7-10</strain>
    </source>
</reference>
<dbReference type="RefSeq" id="WP_271090620.1">
    <property type="nucleotide sequence ID" value="NZ_JAPJZH010000009.1"/>
</dbReference>
<dbReference type="InterPro" id="IPR028978">
    <property type="entry name" value="Chorismate_lyase_/UTRA_dom_sf"/>
</dbReference>
<dbReference type="SMART" id="SM00866">
    <property type="entry name" value="UTRA"/>
    <property type="match status" value="1"/>
</dbReference>
<dbReference type="InterPro" id="IPR036388">
    <property type="entry name" value="WH-like_DNA-bd_sf"/>
</dbReference>
<dbReference type="SMART" id="SM00345">
    <property type="entry name" value="HTH_GNTR"/>
    <property type="match status" value="1"/>
</dbReference>
<keyword evidence="2" id="KW-0238">DNA-binding</keyword>
<dbReference type="PRINTS" id="PR00035">
    <property type="entry name" value="HTHGNTR"/>
</dbReference>
<dbReference type="InterPro" id="IPR036390">
    <property type="entry name" value="WH_DNA-bd_sf"/>
</dbReference>
<keyword evidence="3" id="KW-0804">Transcription</keyword>
<protein>
    <submittedName>
        <fullName evidence="5">Phosphonate metabolism transcriptional regulator PhnF</fullName>
    </submittedName>
</protein>
<name>A0ABT4VQ37_9HYPH</name>
<dbReference type="PANTHER" id="PTHR44846:SF1">
    <property type="entry name" value="MANNOSYL-D-GLYCERATE TRANSPORT_METABOLISM SYSTEM REPRESSOR MNGR-RELATED"/>
    <property type="match status" value="1"/>
</dbReference>
<evidence type="ECO:0000313" key="6">
    <source>
        <dbReference type="Proteomes" id="UP001148313"/>
    </source>
</evidence>
<gene>
    <name evidence="5" type="primary">phnF</name>
    <name evidence="5" type="ORF">OOZ53_15830</name>
</gene>
<dbReference type="Gene3D" id="3.40.1410.10">
    <property type="entry name" value="Chorismate lyase-like"/>
    <property type="match status" value="1"/>
</dbReference>
<dbReference type="Pfam" id="PF07702">
    <property type="entry name" value="UTRA"/>
    <property type="match status" value="1"/>
</dbReference>
<evidence type="ECO:0000256" key="3">
    <source>
        <dbReference type="ARBA" id="ARBA00023163"/>
    </source>
</evidence>
<dbReference type="InterPro" id="IPR000524">
    <property type="entry name" value="Tscrpt_reg_HTH_GntR"/>
</dbReference>
<evidence type="ECO:0000259" key="4">
    <source>
        <dbReference type="PROSITE" id="PS50949"/>
    </source>
</evidence>
<dbReference type="InterPro" id="IPR012702">
    <property type="entry name" value="CP_lyase_PhnF"/>
</dbReference>